<evidence type="ECO:0000313" key="1">
    <source>
        <dbReference type="EMBL" id="RQO98983.1"/>
    </source>
</evidence>
<name>A0A3N7FVJ9_POPTR</name>
<evidence type="ECO:0000313" key="2">
    <source>
        <dbReference type="Proteomes" id="UP000006729"/>
    </source>
</evidence>
<dbReference type="Proteomes" id="UP000006729">
    <property type="component" value="Chromosome 13"/>
</dbReference>
<accession>A0A3N7FVJ9</accession>
<reference evidence="1 2" key="1">
    <citation type="journal article" date="2006" name="Science">
        <title>The genome of black cottonwood, Populus trichocarpa (Torr. &amp; Gray).</title>
        <authorList>
            <person name="Tuskan G.A."/>
            <person name="Difazio S."/>
            <person name="Jansson S."/>
            <person name="Bohlmann J."/>
            <person name="Grigoriev I."/>
            <person name="Hellsten U."/>
            <person name="Putnam N."/>
            <person name="Ralph S."/>
            <person name="Rombauts S."/>
            <person name="Salamov A."/>
            <person name="Schein J."/>
            <person name="Sterck L."/>
            <person name="Aerts A."/>
            <person name="Bhalerao R.R."/>
            <person name="Bhalerao R.P."/>
            <person name="Blaudez D."/>
            <person name="Boerjan W."/>
            <person name="Brun A."/>
            <person name="Brunner A."/>
            <person name="Busov V."/>
            <person name="Campbell M."/>
            <person name="Carlson J."/>
            <person name="Chalot M."/>
            <person name="Chapman J."/>
            <person name="Chen G.L."/>
            <person name="Cooper D."/>
            <person name="Coutinho P.M."/>
            <person name="Couturier J."/>
            <person name="Covert S."/>
            <person name="Cronk Q."/>
            <person name="Cunningham R."/>
            <person name="Davis J."/>
            <person name="Degroeve S."/>
            <person name="Dejardin A."/>
            <person name="Depamphilis C."/>
            <person name="Detter J."/>
            <person name="Dirks B."/>
            <person name="Dubchak I."/>
            <person name="Duplessis S."/>
            <person name="Ehlting J."/>
            <person name="Ellis B."/>
            <person name="Gendler K."/>
            <person name="Goodstein D."/>
            <person name="Gribskov M."/>
            <person name="Grimwood J."/>
            <person name="Groover A."/>
            <person name="Gunter L."/>
            <person name="Hamberger B."/>
            <person name="Heinze B."/>
            <person name="Helariutta Y."/>
            <person name="Henrissat B."/>
            <person name="Holligan D."/>
            <person name="Holt R."/>
            <person name="Huang W."/>
            <person name="Islam-Faridi N."/>
            <person name="Jones S."/>
            <person name="Jones-Rhoades M."/>
            <person name="Jorgensen R."/>
            <person name="Joshi C."/>
            <person name="Kangasjarvi J."/>
            <person name="Karlsson J."/>
            <person name="Kelleher C."/>
            <person name="Kirkpatrick R."/>
            <person name="Kirst M."/>
            <person name="Kohler A."/>
            <person name="Kalluri U."/>
            <person name="Larimer F."/>
            <person name="Leebens-Mack J."/>
            <person name="Leple J.C."/>
            <person name="Locascio P."/>
            <person name="Lou Y."/>
            <person name="Lucas S."/>
            <person name="Martin F."/>
            <person name="Montanini B."/>
            <person name="Napoli C."/>
            <person name="Nelson D.R."/>
            <person name="Nelson C."/>
            <person name="Nieminen K."/>
            <person name="Nilsson O."/>
            <person name="Pereda V."/>
            <person name="Peter G."/>
            <person name="Philippe R."/>
            <person name="Pilate G."/>
            <person name="Poliakov A."/>
            <person name="Razumovskaya J."/>
            <person name="Richardson P."/>
            <person name="Rinaldi C."/>
            <person name="Ritland K."/>
            <person name="Rouze P."/>
            <person name="Ryaboy D."/>
            <person name="Schmutz J."/>
            <person name="Schrader J."/>
            <person name="Segerman B."/>
            <person name="Shin H."/>
            <person name="Siddiqui A."/>
            <person name="Sterky F."/>
            <person name="Terry A."/>
            <person name="Tsai C.J."/>
            <person name="Uberbacher E."/>
            <person name="Unneberg P."/>
            <person name="Vahala J."/>
            <person name="Wall K."/>
            <person name="Wessler S."/>
            <person name="Yang G."/>
            <person name="Yin T."/>
            <person name="Douglas C."/>
            <person name="Marra M."/>
            <person name="Sandberg G."/>
            <person name="Van de Peer Y."/>
            <person name="Rokhsar D."/>
        </authorList>
    </citation>
    <scope>NUCLEOTIDE SEQUENCE [LARGE SCALE GENOMIC DNA]</scope>
    <source>
        <strain evidence="2">cv. Nisqually</strain>
    </source>
</reference>
<dbReference type="InParanoid" id="A0A3N7FVJ9"/>
<sequence>MLMHCELYAEHRPLDRFSDHLIVLLDCVISAI</sequence>
<dbReference type="AlphaFoldDB" id="A0A3N7FVJ9"/>
<dbReference type="EMBL" id="CM009302">
    <property type="protein sequence ID" value="RQO98983.1"/>
    <property type="molecule type" value="Genomic_DNA"/>
</dbReference>
<proteinExistence type="predicted"/>
<gene>
    <name evidence="1" type="ORF">POPTR_013G047350</name>
</gene>
<protein>
    <submittedName>
        <fullName evidence="1">Uncharacterized protein</fullName>
    </submittedName>
</protein>
<keyword evidence="2" id="KW-1185">Reference proteome</keyword>
<organism evidence="1 2">
    <name type="scientific">Populus trichocarpa</name>
    <name type="common">Western balsam poplar</name>
    <name type="synonym">Populus balsamifera subsp. trichocarpa</name>
    <dbReference type="NCBI Taxonomy" id="3694"/>
    <lineage>
        <taxon>Eukaryota</taxon>
        <taxon>Viridiplantae</taxon>
        <taxon>Streptophyta</taxon>
        <taxon>Embryophyta</taxon>
        <taxon>Tracheophyta</taxon>
        <taxon>Spermatophyta</taxon>
        <taxon>Magnoliopsida</taxon>
        <taxon>eudicotyledons</taxon>
        <taxon>Gunneridae</taxon>
        <taxon>Pentapetalae</taxon>
        <taxon>rosids</taxon>
        <taxon>fabids</taxon>
        <taxon>Malpighiales</taxon>
        <taxon>Salicaceae</taxon>
        <taxon>Saliceae</taxon>
        <taxon>Populus</taxon>
    </lineage>
</organism>